<organism evidence="1 2">
    <name type="scientific">Curtobacterium aetherium</name>
    <dbReference type="NCBI Taxonomy" id="2841594"/>
    <lineage>
        <taxon>Bacteria</taxon>
        <taxon>Bacillati</taxon>
        <taxon>Actinomycetota</taxon>
        <taxon>Actinomycetes</taxon>
        <taxon>Micrococcales</taxon>
        <taxon>Microbacteriaceae</taxon>
        <taxon>Curtobacterium</taxon>
    </lineage>
</organism>
<proteinExistence type="predicted"/>
<sequence>MDSESAQQRMVDVVKDATESLGGDWKVRSGPDYAEACRLPGGDTGAKWTYFLTRAQTGDVSADAAKVEARWKALGMSIEHLGTKTEPTVIGRGGDRTDSISFSIAPGLYAIQSVSLCFPGDADQL</sequence>
<reference evidence="1" key="1">
    <citation type="submission" date="2021-06" db="EMBL/GenBank/DDBJ databases">
        <authorList>
            <person name="Ellington A.J."/>
            <person name="Bryan N.C."/>
            <person name="Christner B.C."/>
            <person name="Reisch C.R."/>
        </authorList>
    </citation>
    <scope>NUCLEOTIDE SEQUENCE</scope>
    <source>
        <strain evidence="1">L6-1</strain>
    </source>
</reference>
<evidence type="ECO:0000313" key="2">
    <source>
        <dbReference type="Proteomes" id="UP000681794"/>
    </source>
</evidence>
<accession>A0ACD1E5C6</accession>
<dbReference type="Proteomes" id="UP000681794">
    <property type="component" value="Chromosome"/>
</dbReference>
<evidence type="ECO:0000313" key="1">
    <source>
        <dbReference type="EMBL" id="QWS34152.1"/>
    </source>
</evidence>
<dbReference type="EMBL" id="CP076544">
    <property type="protein sequence ID" value="QWS34152.1"/>
    <property type="molecule type" value="Genomic_DNA"/>
</dbReference>
<protein>
    <submittedName>
        <fullName evidence="1">Uncharacterized protein</fullName>
    </submittedName>
</protein>
<name>A0ACD1E5C6_9MICO</name>
<gene>
    <name evidence="1" type="ORF">KM842_02870</name>
</gene>
<keyword evidence="2" id="KW-1185">Reference proteome</keyword>